<dbReference type="Pfam" id="PF01063">
    <property type="entry name" value="Aminotran_4"/>
    <property type="match status" value="1"/>
</dbReference>
<dbReference type="EMBL" id="JASCZI010272456">
    <property type="protein sequence ID" value="MED6222304.1"/>
    <property type="molecule type" value="Genomic_DNA"/>
</dbReference>
<proteinExistence type="inferred from homology"/>
<evidence type="ECO:0000313" key="3">
    <source>
        <dbReference type="Proteomes" id="UP001341840"/>
    </source>
</evidence>
<dbReference type="SUPFAM" id="SSF56752">
    <property type="entry name" value="D-aminoacid aminotransferase-like PLP-dependent enzymes"/>
    <property type="match status" value="1"/>
</dbReference>
<gene>
    <name evidence="2" type="ORF">PIB30_063097</name>
</gene>
<evidence type="ECO:0000256" key="1">
    <source>
        <dbReference type="ARBA" id="ARBA00009320"/>
    </source>
</evidence>
<sequence>MEDMSAMHWKQGWKRIGSGEASGAGCSAETDRKTDPVPGRIKAWVHGPGWVNRSLDRVTLRVGLEQQGLVTHGLGCYTDRFGSVQGGPGSQPGLFDLKLDRNGSGQNLICIGVGPELNRIGSVRSWSGSGWSGGGTDPRDGIWKWKRMMMNTETSGGEFGRVRRRFEKRFGPLESSRREEHFGKVMKGATLDNELSESGCSDFNTVWCVGIVAERRLQWMFDSAKALAFENVPTREETISDKREEGHFGMSPAFNLYGCTLIVLAEWKPPVYDNTRGIVLVTATTRRNSPNNLDWKIHHNNLLNNILAKIEGNNAKADDALMLDIDGYVSETNATNIVVDLVVKEDLILEERRISLSEVHTADEMWTSGTMGELSPVVKVDERRIGDGEVGPVTKRLQVAYKNLTQQSGVPIPTYLEN</sequence>
<dbReference type="PANTHER" id="PTHR42743:SF11">
    <property type="entry name" value="AMINODEOXYCHORISMATE LYASE"/>
    <property type="match status" value="1"/>
</dbReference>
<organism evidence="2 3">
    <name type="scientific">Stylosanthes scabra</name>
    <dbReference type="NCBI Taxonomy" id="79078"/>
    <lineage>
        <taxon>Eukaryota</taxon>
        <taxon>Viridiplantae</taxon>
        <taxon>Streptophyta</taxon>
        <taxon>Embryophyta</taxon>
        <taxon>Tracheophyta</taxon>
        <taxon>Spermatophyta</taxon>
        <taxon>Magnoliopsida</taxon>
        <taxon>eudicotyledons</taxon>
        <taxon>Gunneridae</taxon>
        <taxon>Pentapetalae</taxon>
        <taxon>rosids</taxon>
        <taxon>fabids</taxon>
        <taxon>Fabales</taxon>
        <taxon>Fabaceae</taxon>
        <taxon>Papilionoideae</taxon>
        <taxon>50 kb inversion clade</taxon>
        <taxon>dalbergioids sensu lato</taxon>
        <taxon>Dalbergieae</taxon>
        <taxon>Pterocarpus clade</taxon>
        <taxon>Stylosanthes</taxon>
    </lineage>
</organism>
<name>A0ABU6ZK17_9FABA</name>
<evidence type="ECO:0000313" key="2">
    <source>
        <dbReference type="EMBL" id="MED6222304.1"/>
    </source>
</evidence>
<dbReference type="InterPro" id="IPR043132">
    <property type="entry name" value="BCAT-like_C"/>
</dbReference>
<reference evidence="2 3" key="1">
    <citation type="journal article" date="2023" name="Plants (Basel)">
        <title>Bridging the Gap: Combining Genomics and Transcriptomics Approaches to Understand Stylosanthes scabra, an Orphan Legume from the Brazilian Caatinga.</title>
        <authorList>
            <person name="Ferreira-Neto J.R.C."/>
            <person name="da Silva M.D."/>
            <person name="Binneck E."/>
            <person name="de Melo N.F."/>
            <person name="da Silva R.H."/>
            <person name="de Melo A.L.T.M."/>
            <person name="Pandolfi V."/>
            <person name="Bustamante F.O."/>
            <person name="Brasileiro-Vidal A.C."/>
            <person name="Benko-Iseppon A.M."/>
        </authorList>
    </citation>
    <scope>NUCLEOTIDE SEQUENCE [LARGE SCALE GENOMIC DNA]</scope>
    <source>
        <tissue evidence="2">Leaves</tissue>
    </source>
</reference>
<keyword evidence="3" id="KW-1185">Reference proteome</keyword>
<comment type="caution">
    <text evidence="2">The sequence shown here is derived from an EMBL/GenBank/DDBJ whole genome shotgun (WGS) entry which is preliminary data.</text>
</comment>
<dbReference type="Proteomes" id="UP001341840">
    <property type="component" value="Unassembled WGS sequence"/>
</dbReference>
<protein>
    <submittedName>
        <fullName evidence="2">Uncharacterized protein</fullName>
    </submittedName>
</protein>
<comment type="similarity">
    <text evidence="1">Belongs to the class-IV pyridoxal-phosphate-dependent aminotransferase family.</text>
</comment>
<dbReference type="InterPro" id="IPR001544">
    <property type="entry name" value="Aminotrans_IV"/>
</dbReference>
<dbReference type="InterPro" id="IPR036038">
    <property type="entry name" value="Aminotransferase-like"/>
</dbReference>
<accession>A0ABU6ZK17</accession>
<dbReference type="PANTHER" id="PTHR42743">
    <property type="entry name" value="AMINO-ACID AMINOTRANSFERASE"/>
    <property type="match status" value="1"/>
</dbReference>
<dbReference type="InterPro" id="IPR050571">
    <property type="entry name" value="Class-IV_PLP-Dep_Aminotrnsfr"/>
</dbReference>
<dbReference type="Gene3D" id="3.20.10.10">
    <property type="entry name" value="D-amino Acid Aminotransferase, subunit A, domain 2"/>
    <property type="match status" value="2"/>
</dbReference>